<dbReference type="Proteomes" id="UP000727456">
    <property type="component" value="Unassembled WGS sequence"/>
</dbReference>
<sequence length="420" mass="44363">MKAMKTVSTIALACALALGAMAGSPALAKKEPEAAAAPKPSAKVLPLAVEIQTALGKKDYETAKAKLAAVEPLIATDDDKLFVGQFYLQTGQGVNDNAMILHGIDLMIASNKAAPSILPALYANQGTLAYNAKDYAKANQAMMQAFNLGSTDQNVVPVLFETMRSQPLKALQFLNEAIDKANAAGKPVPNEWYGQGFNIAYQVKSSSPDYAAVRQQASGLIKKWVVAVPKGDVWHDAMIFFMEGAVGDNDYKIDANRLLLASGGLHNANEYLEYAELVYLRFPGEAKAVLDAGVKKGLVNFATNRNASEINQIATTKMPADKASLAASDKSARAAATGKAALSTADAYLGYGEYAKALDLYNVALQKGGVDANVVNTRIGIALYKSGDAAGAKAAFAKVTGQRKDLADLWAILIDHPSQG</sequence>
<keyword evidence="1" id="KW-0732">Signal</keyword>
<comment type="caution">
    <text evidence="2">The sequence shown here is derived from an EMBL/GenBank/DDBJ whole genome shotgun (WGS) entry which is preliminary data.</text>
</comment>
<gene>
    <name evidence="2" type="ORF">FHS31_001908</name>
</gene>
<keyword evidence="3" id="KW-1185">Reference proteome</keyword>
<dbReference type="SUPFAM" id="SSF48452">
    <property type="entry name" value="TPR-like"/>
    <property type="match status" value="1"/>
</dbReference>
<name>A0ABX0TXC6_9SPHN</name>
<evidence type="ECO:0000313" key="2">
    <source>
        <dbReference type="EMBL" id="NIJ08291.1"/>
    </source>
</evidence>
<feature type="chain" id="PRO_5045106602" evidence="1">
    <location>
        <begin position="23"/>
        <end position="420"/>
    </location>
</feature>
<evidence type="ECO:0000256" key="1">
    <source>
        <dbReference type="SAM" id="SignalP"/>
    </source>
</evidence>
<protein>
    <submittedName>
        <fullName evidence="2">Tetratricopeptide (TPR) repeat protein</fullName>
    </submittedName>
</protein>
<accession>A0ABX0TXC6</accession>
<dbReference type="InterPro" id="IPR011990">
    <property type="entry name" value="TPR-like_helical_dom_sf"/>
</dbReference>
<proteinExistence type="predicted"/>
<feature type="signal peptide" evidence="1">
    <location>
        <begin position="1"/>
        <end position="22"/>
    </location>
</feature>
<evidence type="ECO:0000313" key="3">
    <source>
        <dbReference type="Proteomes" id="UP000727456"/>
    </source>
</evidence>
<dbReference type="EMBL" id="JAAOZC010000004">
    <property type="protein sequence ID" value="NIJ08291.1"/>
    <property type="molecule type" value="Genomic_DNA"/>
</dbReference>
<reference evidence="2 3" key="1">
    <citation type="submission" date="2020-03" db="EMBL/GenBank/DDBJ databases">
        <title>Genomic Encyclopedia of Type Strains, Phase III (KMG-III): the genomes of soil and plant-associated and newly described type strains.</title>
        <authorList>
            <person name="Whitman W."/>
        </authorList>
    </citation>
    <scope>NUCLEOTIDE SEQUENCE [LARGE SCALE GENOMIC DNA]</scope>
    <source>
        <strain evidence="2 3">CECT 8804</strain>
    </source>
</reference>
<dbReference type="RefSeq" id="WP_167073137.1">
    <property type="nucleotide sequence ID" value="NZ_JAAOZC010000004.1"/>
</dbReference>
<organism evidence="2 3">
    <name type="scientific">Sphingomonas vulcanisoli</name>
    <dbReference type="NCBI Taxonomy" id="1658060"/>
    <lineage>
        <taxon>Bacteria</taxon>
        <taxon>Pseudomonadati</taxon>
        <taxon>Pseudomonadota</taxon>
        <taxon>Alphaproteobacteria</taxon>
        <taxon>Sphingomonadales</taxon>
        <taxon>Sphingomonadaceae</taxon>
        <taxon>Sphingomonas</taxon>
    </lineage>
</organism>